<feature type="compositionally biased region" description="Polar residues" evidence="1">
    <location>
        <begin position="1015"/>
        <end position="1024"/>
    </location>
</feature>
<dbReference type="AlphaFoldDB" id="A0AAE0ZFP1"/>
<evidence type="ECO:0000313" key="3">
    <source>
        <dbReference type="Proteomes" id="UP001283361"/>
    </source>
</evidence>
<feature type="compositionally biased region" description="Basic and acidic residues" evidence="1">
    <location>
        <begin position="120"/>
        <end position="130"/>
    </location>
</feature>
<name>A0AAE0ZFP1_9GAST</name>
<proteinExistence type="predicted"/>
<evidence type="ECO:0000313" key="2">
    <source>
        <dbReference type="EMBL" id="KAK3768529.1"/>
    </source>
</evidence>
<feature type="compositionally biased region" description="Basic and acidic residues" evidence="1">
    <location>
        <begin position="430"/>
        <end position="444"/>
    </location>
</feature>
<feature type="compositionally biased region" description="Polar residues" evidence="1">
    <location>
        <begin position="311"/>
        <end position="332"/>
    </location>
</feature>
<feature type="region of interest" description="Disordered" evidence="1">
    <location>
        <begin position="501"/>
        <end position="524"/>
    </location>
</feature>
<feature type="region of interest" description="Disordered" evidence="1">
    <location>
        <begin position="94"/>
        <end position="131"/>
    </location>
</feature>
<accession>A0AAE0ZFP1</accession>
<reference evidence="2" key="1">
    <citation type="journal article" date="2023" name="G3 (Bethesda)">
        <title>A reference genome for the long-term kleptoplast-retaining sea slug Elysia crispata morphotype clarki.</title>
        <authorList>
            <person name="Eastman K.E."/>
            <person name="Pendleton A.L."/>
            <person name="Shaikh M.A."/>
            <person name="Suttiyut T."/>
            <person name="Ogas R."/>
            <person name="Tomko P."/>
            <person name="Gavelis G."/>
            <person name="Widhalm J.R."/>
            <person name="Wisecaver J.H."/>
        </authorList>
    </citation>
    <scope>NUCLEOTIDE SEQUENCE</scope>
    <source>
        <strain evidence="2">ECLA1</strain>
    </source>
</reference>
<dbReference type="Proteomes" id="UP001283361">
    <property type="component" value="Unassembled WGS sequence"/>
</dbReference>
<feature type="region of interest" description="Disordered" evidence="1">
    <location>
        <begin position="222"/>
        <end position="445"/>
    </location>
</feature>
<feature type="region of interest" description="Disordered" evidence="1">
    <location>
        <begin position="537"/>
        <end position="575"/>
    </location>
</feature>
<sequence>MSSKNRTGRRRKHRKRKSSLNSDLFDSDSDEERDKKATESLSPERHWRQLQFRMYLRERMRNGIRSRNSVWVDTMGRPVTLAERILRFKVLQQEKEKTTNGDDSQNPSDQRQSSATFASTKEDANKDGGSVKRVTSLHDLLAQYTRQREQEASLSSALLEEIVHAKENIQREHALQPRPDSLSISLGDSATNVNAKTRHQNVSETRRRSQFYFRDAMSATATPTSTRAHTSDCQTPHACVPYDTKDGSGRKSQDQCRFRPRSISGNRQTHAIKAEPNDHQLCPVSELRSGGVRHSVLSASYRKPEREDVTTDLQSGDPDQSSTESRQKTSPIENRVNTERHLSPYEESSATQEKRLTEDRHPEQGDPEQPTLSHSCLSEPENIHHQDSSGRQASLFKSVHSEVDEKADTVDNTERAKNDDRNTKPNTTETAKEFEKLSPKHKENNCGVTFEHSKVTSLDSQDENDHIDLNRNSLCTSPIISDKNSLIQKAEQLELTQPINLMDNNETKDRQNHDRWEDTLENSKNLNTFKTADLSFTADEDTSTQSKPSPVRLSQHSKLSKSEKRPFRSRSNQDNLGMTMSEYSYTNNETAVNSNLHICPESHPSTRFIPAPDHSVYYFISHRMKRHYTEPEILAWDLLPRRMERSRNCASRESLAAKVLISPETNGDGNVSCVTKSNIAGSNAQSRAIKQSSRFLPDIKLNNGISKSTLDFPKVSGSETFGYNFRQPSTEAIGVDEGLAKRAIGLHRELSTAATFCKRPAAVTITLVNRRALCDMRIDWGLLPSELPKQQTADLQTRKDNPSREICTAGSKPDFDSHDPFVNQDINNDEKPQRGHLLLTKTPELMVAGSLNSIKGLSCGISSDVEDGRHSRKPAEFLFVREMTLSRYVAKERLREEMRAYLEPLVEERPQIKKYGGRRNSPTYKFVNTLRSQDKTKKSIPLQLPRLPPVRSRRTLVSSQVKQGRPFDEVTVSKSVLTGPHNHDLACGGQGSCLPRSKHQRHSERRREKALYSLRSGSCSKQHV</sequence>
<organism evidence="2 3">
    <name type="scientific">Elysia crispata</name>
    <name type="common">lettuce slug</name>
    <dbReference type="NCBI Taxonomy" id="231223"/>
    <lineage>
        <taxon>Eukaryota</taxon>
        <taxon>Metazoa</taxon>
        <taxon>Spiralia</taxon>
        <taxon>Lophotrochozoa</taxon>
        <taxon>Mollusca</taxon>
        <taxon>Gastropoda</taxon>
        <taxon>Heterobranchia</taxon>
        <taxon>Euthyneura</taxon>
        <taxon>Panpulmonata</taxon>
        <taxon>Sacoglossa</taxon>
        <taxon>Placobranchoidea</taxon>
        <taxon>Plakobranchidae</taxon>
        <taxon>Elysia</taxon>
    </lineage>
</organism>
<feature type="region of interest" description="Disordered" evidence="1">
    <location>
        <begin position="981"/>
        <end position="1024"/>
    </location>
</feature>
<feature type="compositionally biased region" description="Basic and acidic residues" evidence="1">
    <location>
        <begin position="32"/>
        <end position="43"/>
    </location>
</feature>
<keyword evidence="3" id="KW-1185">Reference proteome</keyword>
<feature type="compositionally biased region" description="Basic and acidic residues" evidence="1">
    <location>
        <begin position="399"/>
        <end position="423"/>
    </location>
</feature>
<protein>
    <submittedName>
        <fullName evidence="2">Uncharacterized protein</fullName>
    </submittedName>
</protein>
<feature type="region of interest" description="Disordered" evidence="1">
    <location>
        <begin position="1"/>
        <end position="43"/>
    </location>
</feature>
<feature type="compositionally biased region" description="Basic and acidic residues" evidence="1">
    <location>
        <begin position="352"/>
        <end position="364"/>
    </location>
</feature>
<feature type="compositionally biased region" description="Basic and acidic residues" evidence="1">
    <location>
        <begin position="505"/>
        <end position="518"/>
    </location>
</feature>
<feature type="compositionally biased region" description="Polar residues" evidence="1">
    <location>
        <begin position="222"/>
        <end position="234"/>
    </location>
</feature>
<evidence type="ECO:0000256" key="1">
    <source>
        <dbReference type="SAM" id="MobiDB-lite"/>
    </source>
</evidence>
<feature type="compositionally biased region" description="Polar residues" evidence="1">
    <location>
        <begin position="101"/>
        <end position="119"/>
    </location>
</feature>
<comment type="caution">
    <text evidence="2">The sequence shown here is derived from an EMBL/GenBank/DDBJ whole genome shotgun (WGS) entry which is preliminary data.</text>
</comment>
<dbReference type="EMBL" id="JAWDGP010004054">
    <property type="protein sequence ID" value="KAK3768529.1"/>
    <property type="molecule type" value="Genomic_DNA"/>
</dbReference>
<feature type="compositionally biased region" description="Basic residues" evidence="1">
    <location>
        <begin position="1"/>
        <end position="18"/>
    </location>
</feature>
<feature type="compositionally biased region" description="Basic and acidic residues" evidence="1">
    <location>
        <begin position="243"/>
        <end position="257"/>
    </location>
</feature>
<gene>
    <name evidence="2" type="ORF">RRG08_060890</name>
</gene>
<feature type="compositionally biased region" description="Polar residues" evidence="1">
    <location>
        <begin position="543"/>
        <end position="557"/>
    </location>
</feature>